<keyword evidence="3" id="KW-1185">Reference proteome</keyword>
<evidence type="ECO:0000313" key="2">
    <source>
        <dbReference type="EMBL" id="GAA4578433.1"/>
    </source>
</evidence>
<proteinExistence type="predicted"/>
<evidence type="ECO:0000313" key="3">
    <source>
        <dbReference type="Proteomes" id="UP001500307"/>
    </source>
</evidence>
<dbReference type="EMBL" id="BAABGU010000041">
    <property type="protein sequence ID" value="GAA4578433.1"/>
    <property type="molecule type" value="Genomic_DNA"/>
</dbReference>
<gene>
    <name evidence="2" type="ORF">GCM10023176_54310</name>
</gene>
<feature type="region of interest" description="Disordered" evidence="1">
    <location>
        <begin position="1"/>
        <end position="48"/>
    </location>
</feature>
<sequence length="103" mass="10932">MVVKPAPSSAPESGRGGHRGRKGGAGPAAPPTTRKLSVSSPEWAADSEAATLADQFSARDRPVRRSDKEPRLVLKAERLLAALPPPGTRVLFERPLPQMRTGT</sequence>
<name>A0ABP8T2I9_9ACTN</name>
<reference evidence="3" key="1">
    <citation type="journal article" date="2019" name="Int. J. Syst. Evol. Microbiol.">
        <title>The Global Catalogue of Microorganisms (GCM) 10K type strain sequencing project: providing services to taxonomists for standard genome sequencing and annotation.</title>
        <authorList>
            <consortium name="The Broad Institute Genomics Platform"/>
            <consortium name="The Broad Institute Genome Sequencing Center for Infectious Disease"/>
            <person name="Wu L."/>
            <person name="Ma J."/>
        </authorList>
    </citation>
    <scope>NUCLEOTIDE SEQUENCE [LARGE SCALE GENOMIC DNA]</scope>
    <source>
        <strain evidence="3">JCM 3175</strain>
    </source>
</reference>
<organism evidence="2 3">
    <name type="scientific">Micromonospora coerulea</name>
    <dbReference type="NCBI Taxonomy" id="47856"/>
    <lineage>
        <taxon>Bacteria</taxon>
        <taxon>Bacillati</taxon>
        <taxon>Actinomycetota</taxon>
        <taxon>Actinomycetes</taxon>
        <taxon>Micromonosporales</taxon>
        <taxon>Micromonosporaceae</taxon>
        <taxon>Micromonospora</taxon>
    </lineage>
</organism>
<protein>
    <submittedName>
        <fullName evidence="2">Uncharacterized protein</fullName>
    </submittedName>
</protein>
<dbReference type="Proteomes" id="UP001500307">
    <property type="component" value="Unassembled WGS sequence"/>
</dbReference>
<comment type="caution">
    <text evidence="2">The sequence shown here is derived from an EMBL/GenBank/DDBJ whole genome shotgun (WGS) entry which is preliminary data.</text>
</comment>
<evidence type="ECO:0000256" key="1">
    <source>
        <dbReference type="SAM" id="MobiDB-lite"/>
    </source>
</evidence>
<accession>A0ABP8T2I9</accession>